<protein>
    <submittedName>
        <fullName evidence="1">Uncharacterized protein</fullName>
    </submittedName>
</protein>
<proteinExistence type="predicted"/>
<evidence type="ECO:0000313" key="2">
    <source>
        <dbReference type="Proteomes" id="UP001056120"/>
    </source>
</evidence>
<organism evidence="1 2">
    <name type="scientific">Smallanthus sonchifolius</name>
    <dbReference type="NCBI Taxonomy" id="185202"/>
    <lineage>
        <taxon>Eukaryota</taxon>
        <taxon>Viridiplantae</taxon>
        <taxon>Streptophyta</taxon>
        <taxon>Embryophyta</taxon>
        <taxon>Tracheophyta</taxon>
        <taxon>Spermatophyta</taxon>
        <taxon>Magnoliopsida</taxon>
        <taxon>eudicotyledons</taxon>
        <taxon>Gunneridae</taxon>
        <taxon>Pentapetalae</taxon>
        <taxon>asterids</taxon>
        <taxon>campanulids</taxon>
        <taxon>Asterales</taxon>
        <taxon>Asteraceae</taxon>
        <taxon>Asteroideae</taxon>
        <taxon>Heliantheae alliance</taxon>
        <taxon>Millerieae</taxon>
        <taxon>Smallanthus</taxon>
    </lineage>
</organism>
<gene>
    <name evidence="1" type="ORF">L1987_43425</name>
</gene>
<evidence type="ECO:0000313" key="1">
    <source>
        <dbReference type="EMBL" id="KAI3784327.1"/>
    </source>
</evidence>
<reference evidence="2" key="1">
    <citation type="journal article" date="2022" name="Mol. Ecol. Resour.">
        <title>The genomes of chicory, endive, great burdock and yacon provide insights into Asteraceae palaeo-polyploidization history and plant inulin production.</title>
        <authorList>
            <person name="Fan W."/>
            <person name="Wang S."/>
            <person name="Wang H."/>
            <person name="Wang A."/>
            <person name="Jiang F."/>
            <person name="Liu H."/>
            <person name="Zhao H."/>
            <person name="Xu D."/>
            <person name="Zhang Y."/>
        </authorList>
    </citation>
    <scope>NUCLEOTIDE SEQUENCE [LARGE SCALE GENOMIC DNA]</scope>
    <source>
        <strain evidence="2">cv. Yunnan</strain>
    </source>
</reference>
<dbReference type="EMBL" id="CM042031">
    <property type="protein sequence ID" value="KAI3784327.1"/>
    <property type="molecule type" value="Genomic_DNA"/>
</dbReference>
<dbReference type="Proteomes" id="UP001056120">
    <property type="component" value="Linkage Group LG14"/>
</dbReference>
<keyword evidence="2" id="KW-1185">Reference proteome</keyword>
<name>A0ACB9GLK2_9ASTR</name>
<accession>A0ACB9GLK2</accession>
<sequence length="354" mass="38864">MIQEGMQLISALFSTATTTTTIPMSFVSTPTTSIPPSSTQVTPETARLLDSLINTPLVVTTTTTTFIPIPTASIPVTLTVAPASTTIPPNSYALSSSNYRLRDDSDDYTHMVSTIVDLKARVVALESLFADITATNEAQQLLINTQRAQLLTQQIRLIPWESSSKQDNLRAQNDDEDSSDKKGRSEHLIASPMPSATHADNSIAQGESGSGGVAGDKGKGKHALDLGVNFDVSTEVDLDIDGEKISCLIDLDDVFIDDRNSEEEHTEIEFQKDDKGMTYETHEGFEIDASFINQVDDQVHEDKEKGEICEDISDKDENVEVPIDIWDLLILHNYKISVLRIRSVQEAIYQVTGM</sequence>
<comment type="caution">
    <text evidence="1">The sequence shown here is derived from an EMBL/GenBank/DDBJ whole genome shotgun (WGS) entry which is preliminary data.</text>
</comment>
<reference evidence="1 2" key="2">
    <citation type="journal article" date="2022" name="Mol. Ecol. Resour.">
        <title>The genomes of chicory, endive, great burdock and yacon provide insights into Asteraceae paleo-polyploidization history and plant inulin production.</title>
        <authorList>
            <person name="Fan W."/>
            <person name="Wang S."/>
            <person name="Wang H."/>
            <person name="Wang A."/>
            <person name="Jiang F."/>
            <person name="Liu H."/>
            <person name="Zhao H."/>
            <person name="Xu D."/>
            <person name="Zhang Y."/>
        </authorList>
    </citation>
    <scope>NUCLEOTIDE SEQUENCE [LARGE SCALE GENOMIC DNA]</scope>
    <source>
        <strain evidence="2">cv. Yunnan</strain>
        <tissue evidence="1">Leaves</tissue>
    </source>
</reference>